<dbReference type="Proteomes" id="UP000054248">
    <property type="component" value="Unassembled WGS sequence"/>
</dbReference>
<dbReference type="PANTHER" id="PTHR13312:SF0">
    <property type="entry name" value="UBIQUITIN THIOESTERASE OTU1"/>
    <property type="match status" value="1"/>
</dbReference>
<keyword evidence="7 11" id="KW-0833">Ubl conjugation pathway</keyword>
<dbReference type="EMBL" id="KN823027">
    <property type="protein sequence ID" value="KIO26237.1"/>
    <property type="molecule type" value="Genomic_DNA"/>
</dbReference>
<dbReference type="STRING" id="1051891.A0A0C3LXN0"/>
<dbReference type="PROSITE" id="PS00028">
    <property type="entry name" value="ZINC_FINGER_C2H2_1"/>
    <property type="match status" value="1"/>
</dbReference>
<feature type="compositionally biased region" description="Basic and acidic residues" evidence="12">
    <location>
        <begin position="109"/>
        <end position="119"/>
    </location>
</feature>
<reference evidence="15" key="2">
    <citation type="submission" date="2015-01" db="EMBL/GenBank/DDBJ databases">
        <title>Evolutionary Origins and Diversification of the Mycorrhizal Mutualists.</title>
        <authorList>
            <consortium name="DOE Joint Genome Institute"/>
            <consortium name="Mycorrhizal Genomics Consortium"/>
            <person name="Kohler A."/>
            <person name="Kuo A."/>
            <person name="Nagy L.G."/>
            <person name="Floudas D."/>
            <person name="Copeland A."/>
            <person name="Barry K.W."/>
            <person name="Cichocki N."/>
            <person name="Veneault-Fourrey C."/>
            <person name="LaButti K."/>
            <person name="Lindquist E.A."/>
            <person name="Lipzen A."/>
            <person name="Lundell T."/>
            <person name="Morin E."/>
            <person name="Murat C."/>
            <person name="Riley R."/>
            <person name="Ohm R."/>
            <person name="Sun H."/>
            <person name="Tunlid A."/>
            <person name="Henrissat B."/>
            <person name="Grigoriev I.V."/>
            <person name="Hibbett D.S."/>
            <person name="Martin F."/>
        </authorList>
    </citation>
    <scope>NUCLEOTIDE SEQUENCE [LARGE SCALE GENOMIC DNA]</scope>
    <source>
        <strain evidence="15">MUT 4182</strain>
    </source>
</reference>
<reference evidence="14 15" key="1">
    <citation type="submission" date="2014-04" db="EMBL/GenBank/DDBJ databases">
        <authorList>
            <consortium name="DOE Joint Genome Institute"/>
            <person name="Kuo A."/>
            <person name="Girlanda M."/>
            <person name="Perotto S."/>
            <person name="Kohler A."/>
            <person name="Nagy L.G."/>
            <person name="Floudas D."/>
            <person name="Copeland A."/>
            <person name="Barry K.W."/>
            <person name="Cichocki N."/>
            <person name="Veneault-Fourrey C."/>
            <person name="LaButti K."/>
            <person name="Lindquist E.A."/>
            <person name="Lipzen A."/>
            <person name="Lundell T."/>
            <person name="Morin E."/>
            <person name="Murat C."/>
            <person name="Sun H."/>
            <person name="Tunlid A."/>
            <person name="Henrissat B."/>
            <person name="Grigoriev I.V."/>
            <person name="Hibbett D.S."/>
            <person name="Martin F."/>
            <person name="Nordberg H.P."/>
            <person name="Cantor M.N."/>
            <person name="Hua S.X."/>
        </authorList>
    </citation>
    <scope>NUCLEOTIDE SEQUENCE [LARGE SCALE GENOMIC DNA]</scope>
    <source>
        <strain evidence="14 15">MUT 4182</strain>
    </source>
</reference>
<dbReference type="FunFam" id="3.90.70.80:FF:000016">
    <property type="entry name" value="Putative ubiquitin thioesterase otu1"/>
    <property type="match status" value="1"/>
</dbReference>
<dbReference type="PROSITE" id="PS50802">
    <property type="entry name" value="OTU"/>
    <property type="match status" value="1"/>
</dbReference>
<keyword evidence="9 11" id="KW-0788">Thiol protease</keyword>
<organism evidence="14 15">
    <name type="scientific">Tulasnella calospora MUT 4182</name>
    <dbReference type="NCBI Taxonomy" id="1051891"/>
    <lineage>
        <taxon>Eukaryota</taxon>
        <taxon>Fungi</taxon>
        <taxon>Dikarya</taxon>
        <taxon>Basidiomycota</taxon>
        <taxon>Agaricomycotina</taxon>
        <taxon>Agaricomycetes</taxon>
        <taxon>Cantharellales</taxon>
        <taxon>Tulasnellaceae</taxon>
        <taxon>Tulasnella</taxon>
    </lineage>
</organism>
<feature type="region of interest" description="Disordered" evidence="12">
    <location>
        <begin position="80"/>
        <end position="126"/>
    </location>
</feature>
<dbReference type="SUPFAM" id="SSF54001">
    <property type="entry name" value="Cysteine proteinases"/>
    <property type="match status" value="1"/>
</dbReference>
<evidence type="ECO:0000256" key="9">
    <source>
        <dbReference type="ARBA" id="ARBA00022807"/>
    </source>
</evidence>
<dbReference type="GO" id="GO:0005829">
    <property type="term" value="C:cytosol"/>
    <property type="evidence" value="ECO:0007669"/>
    <property type="project" value="TreeGrafter"/>
</dbReference>
<dbReference type="Pfam" id="PF02338">
    <property type="entry name" value="OTU"/>
    <property type="match status" value="1"/>
</dbReference>
<evidence type="ECO:0000256" key="3">
    <source>
        <dbReference type="ARBA" id="ARBA00022490"/>
    </source>
</evidence>
<evidence type="ECO:0000256" key="10">
    <source>
        <dbReference type="ARBA" id="ARBA00022833"/>
    </source>
</evidence>
<accession>A0A0C3LXN0</accession>
<feature type="domain" description="OTU" evidence="13">
    <location>
        <begin position="130"/>
        <end position="251"/>
    </location>
</feature>
<gene>
    <name evidence="14" type="ORF">M407DRAFT_202565</name>
</gene>
<comment type="function">
    <text evidence="11">Hydrolase that can remove conjugated ubiquitin from proteins and may therefore play an important regulatory role at the level of protein turnover by preventing degradation.</text>
</comment>
<comment type="subcellular location">
    <subcellularLocation>
        <location evidence="2 11">Cytoplasm</location>
    </subcellularLocation>
</comment>
<dbReference type="GO" id="GO:0008270">
    <property type="term" value="F:zinc ion binding"/>
    <property type="evidence" value="ECO:0007669"/>
    <property type="project" value="UniProtKB-KW"/>
</dbReference>
<dbReference type="Gene3D" id="3.10.20.90">
    <property type="entry name" value="Phosphatidylinositol 3-kinase Catalytic Subunit, Chain A, domain 1"/>
    <property type="match status" value="1"/>
</dbReference>
<dbReference type="InterPro" id="IPR013087">
    <property type="entry name" value="Znf_C2H2_type"/>
</dbReference>
<evidence type="ECO:0000256" key="1">
    <source>
        <dbReference type="ARBA" id="ARBA00000707"/>
    </source>
</evidence>
<dbReference type="AlphaFoldDB" id="A0A0C3LXN0"/>
<keyword evidence="15" id="KW-1185">Reference proteome</keyword>
<dbReference type="Pfam" id="PF24560">
    <property type="entry name" value="zf-C2H2_OTU1_C"/>
    <property type="match status" value="1"/>
</dbReference>
<evidence type="ECO:0000259" key="13">
    <source>
        <dbReference type="PROSITE" id="PS50802"/>
    </source>
</evidence>
<dbReference type="GO" id="GO:0030968">
    <property type="term" value="P:endoplasmic reticulum unfolded protein response"/>
    <property type="evidence" value="ECO:0007669"/>
    <property type="project" value="TreeGrafter"/>
</dbReference>
<comment type="catalytic activity">
    <reaction evidence="1 11">
        <text>Thiol-dependent hydrolysis of ester, thioester, amide, peptide and isopeptide bonds formed by the C-terminal Gly of ubiquitin (a 76-residue protein attached to proteins as an intracellular targeting signal).</text>
        <dbReference type="EC" id="3.4.19.12"/>
    </reaction>
</comment>
<dbReference type="GO" id="GO:0004843">
    <property type="term" value="F:cysteine-type deubiquitinase activity"/>
    <property type="evidence" value="ECO:0007669"/>
    <property type="project" value="UniProtKB-UniRule"/>
</dbReference>
<name>A0A0C3LXN0_9AGAM</name>
<evidence type="ECO:0000313" key="15">
    <source>
        <dbReference type="Proteomes" id="UP000054248"/>
    </source>
</evidence>
<evidence type="ECO:0000256" key="2">
    <source>
        <dbReference type="ARBA" id="ARBA00004496"/>
    </source>
</evidence>
<sequence length="327" mass="35716">MSINLRLRHPKGVSTVSVNPEAPITELQQIIFSNTEISPSHQELKTGYPPKPLTVEPQLPVSSLGLKNGDQLIVTASPASKATVTTSMANQASTAGRQTPNFSAPALEPRLDPRQEKPSDASVQTPDGTLVHRVVPDDNSCLFSSIGLIFEQDMNVVPRLRQVVVDAIRKDPDTYSDAFLGQPRDNYIKTISKPSSWGGAIELSIFSKYYATEISSFDVETGRCDRFGEGQYDNRVILLYSGIHYDAVSLTPVPDAPLDFHTTIFPVSSEAIMQGAAQMATKLRAKKAYTNTATFDLKCERCGKGLKGEKEARQHAAETGHAEFGEY</sequence>
<keyword evidence="6" id="KW-0863">Zinc-finger</keyword>
<dbReference type="InterPro" id="IPR029071">
    <property type="entry name" value="Ubiquitin-like_domsf"/>
</dbReference>
<dbReference type="OrthoDB" id="65596at2759"/>
<evidence type="ECO:0000256" key="11">
    <source>
        <dbReference type="RuleBase" id="RU367104"/>
    </source>
</evidence>
<evidence type="ECO:0000313" key="14">
    <source>
        <dbReference type="EMBL" id="KIO26237.1"/>
    </source>
</evidence>
<keyword evidence="3 11" id="KW-0963">Cytoplasm</keyword>
<dbReference type="Pfam" id="PF21403">
    <property type="entry name" value="OTU1_UBXL"/>
    <property type="match status" value="1"/>
</dbReference>
<dbReference type="InterPro" id="IPR048857">
    <property type="entry name" value="OTU1_Ubl"/>
</dbReference>
<dbReference type="InterPro" id="IPR003323">
    <property type="entry name" value="OTU_dom"/>
</dbReference>
<evidence type="ECO:0000256" key="12">
    <source>
        <dbReference type="SAM" id="MobiDB-lite"/>
    </source>
</evidence>
<dbReference type="GO" id="GO:0036503">
    <property type="term" value="P:ERAD pathway"/>
    <property type="evidence" value="ECO:0007669"/>
    <property type="project" value="TreeGrafter"/>
</dbReference>
<dbReference type="EC" id="3.4.19.12" evidence="11"/>
<keyword evidence="10" id="KW-0862">Zinc</keyword>
<dbReference type="CDD" id="cd22745">
    <property type="entry name" value="OTU_OTU1"/>
    <property type="match status" value="1"/>
</dbReference>
<evidence type="ECO:0000256" key="8">
    <source>
        <dbReference type="ARBA" id="ARBA00022801"/>
    </source>
</evidence>
<dbReference type="PANTHER" id="PTHR13312">
    <property type="entry name" value="HIV-INDUCED PROTEIN-7-LIKE PROTEASE"/>
    <property type="match status" value="1"/>
</dbReference>
<evidence type="ECO:0000256" key="4">
    <source>
        <dbReference type="ARBA" id="ARBA00022670"/>
    </source>
</evidence>
<dbReference type="GO" id="GO:0005634">
    <property type="term" value="C:nucleus"/>
    <property type="evidence" value="ECO:0007669"/>
    <property type="project" value="TreeGrafter"/>
</dbReference>
<dbReference type="GO" id="GO:0016579">
    <property type="term" value="P:protein deubiquitination"/>
    <property type="evidence" value="ECO:0007669"/>
    <property type="project" value="TreeGrafter"/>
</dbReference>
<evidence type="ECO:0000256" key="6">
    <source>
        <dbReference type="ARBA" id="ARBA00022771"/>
    </source>
</evidence>
<dbReference type="InterPro" id="IPR057766">
    <property type="entry name" value="Znf-C2H2_OTU1-like_C"/>
</dbReference>
<keyword evidence="8 11" id="KW-0378">Hydrolase</keyword>
<dbReference type="SUPFAM" id="SSF54236">
    <property type="entry name" value="Ubiquitin-like"/>
    <property type="match status" value="1"/>
</dbReference>
<keyword evidence="4" id="KW-0645">Protease</keyword>
<proteinExistence type="predicted"/>
<evidence type="ECO:0000256" key="7">
    <source>
        <dbReference type="ARBA" id="ARBA00022786"/>
    </source>
</evidence>
<dbReference type="HOGENOM" id="CLU_049327_0_0_1"/>
<feature type="compositionally biased region" description="Polar residues" evidence="12">
    <location>
        <begin position="80"/>
        <end position="102"/>
    </location>
</feature>
<dbReference type="Gene3D" id="3.90.70.80">
    <property type="match status" value="1"/>
</dbReference>
<keyword evidence="5" id="KW-0479">Metal-binding</keyword>
<evidence type="ECO:0000256" key="5">
    <source>
        <dbReference type="ARBA" id="ARBA00022723"/>
    </source>
</evidence>
<protein>
    <recommendedName>
        <fullName evidence="11">Ubiquitin thioesterase OTU</fullName>
        <ecNumber evidence="11">3.4.19.12</ecNumber>
    </recommendedName>
</protein>
<dbReference type="InterPro" id="IPR038765">
    <property type="entry name" value="Papain-like_cys_pep_sf"/>
</dbReference>
<dbReference type="CDD" id="cd17059">
    <property type="entry name" value="Ubl_OTU1"/>
    <property type="match status" value="1"/>
</dbReference>